<dbReference type="CDD" id="cd01335">
    <property type="entry name" value="Radical_SAM"/>
    <property type="match status" value="1"/>
</dbReference>
<keyword evidence="8" id="KW-1185">Reference proteome</keyword>
<dbReference type="InterPro" id="IPR024023">
    <property type="entry name" value="rSAM_paired_HxsB"/>
</dbReference>
<dbReference type="Pfam" id="PF04055">
    <property type="entry name" value="Radical_SAM"/>
    <property type="match status" value="1"/>
</dbReference>
<dbReference type="Proteomes" id="UP001209666">
    <property type="component" value="Unassembled WGS sequence"/>
</dbReference>
<dbReference type="InterPro" id="IPR023867">
    <property type="entry name" value="Sulphatase_maturase_rSAM"/>
</dbReference>
<evidence type="ECO:0000313" key="7">
    <source>
        <dbReference type="EMBL" id="MCU6716634.1"/>
    </source>
</evidence>
<dbReference type="InterPro" id="IPR013785">
    <property type="entry name" value="Aldolase_TIM"/>
</dbReference>
<dbReference type="PANTHER" id="PTHR43273:SF3">
    <property type="entry name" value="ANAEROBIC SULFATASE-MATURATING ENZYME HOMOLOG ASLB-RELATED"/>
    <property type="match status" value="1"/>
</dbReference>
<reference evidence="7 8" key="1">
    <citation type="journal article" date="2021" name="ISME Commun">
        <title>Automated analysis of genomic sequences facilitates high-throughput and comprehensive description of bacteria.</title>
        <authorList>
            <person name="Hitch T.C.A."/>
        </authorList>
    </citation>
    <scope>NUCLEOTIDE SEQUENCE [LARGE SCALE GENOMIC DNA]</scope>
    <source>
        <strain evidence="7 8">Sanger_19</strain>
    </source>
</reference>
<evidence type="ECO:0000256" key="4">
    <source>
        <dbReference type="ARBA" id="ARBA00023014"/>
    </source>
</evidence>
<dbReference type="InterPro" id="IPR058240">
    <property type="entry name" value="rSAM_sf"/>
</dbReference>
<keyword evidence="1" id="KW-0949">S-adenosyl-L-methionine</keyword>
<dbReference type="NCBIfam" id="TIGR03978">
    <property type="entry name" value="rSAM_paired_1"/>
    <property type="match status" value="1"/>
</dbReference>
<accession>A0ABT2SC46</accession>
<dbReference type="EMBL" id="JAOQKI010000006">
    <property type="protein sequence ID" value="MCU6716634.1"/>
    <property type="molecule type" value="Genomic_DNA"/>
</dbReference>
<evidence type="ECO:0000256" key="5">
    <source>
        <dbReference type="ARBA" id="ARBA00023601"/>
    </source>
</evidence>
<proteinExistence type="inferred from homology"/>
<dbReference type="PANTHER" id="PTHR43273">
    <property type="entry name" value="ANAEROBIC SULFATASE-MATURATING ENZYME HOMOLOG ASLB-RELATED"/>
    <property type="match status" value="1"/>
</dbReference>
<organism evidence="7 8">
    <name type="scientific">Roseburia amylophila</name>
    <dbReference type="NCBI Taxonomy" id="2981794"/>
    <lineage>
        <taxon>Bacteria</taxon>
        <taxon>Bacillati</taxon>
        <taxon>Bacillota</taxon>
        <taxon>Clostridia</taxon>
        <taxon>Lachnospirales</taxon>
        <taxon>Lachnospiraceae</taxon>
        <taxon>Roseburia</taxon>
    </lineage>
</organism>
<dbReference type="SFLD" id="SFLDG01386">
    <property type="entry name" value="main_SPASM_domain-containing"/>
    <property type="match status" value="1"/>
</dbReference>
<dbReference type="SMART" id="SM00729">
    <property type="entry name" value="Elp3"/>
    <property type="match status" value="1"/>
</dbReference>
<evidence type="ECO:0000256" key="2">
    <source>
        <dbReference type="ARBA" id="ARBA00022723"/>
    </source>
</evidence>
<evidence type="ECO:0000313" key="8">
    <source>
        <dbReference type="Proteomes" id="UP001209666"/>
    </source>
</evidence>
<feature type="domain" description="Radical SAM core" evidence="6">
    <location>
        <begin position="78"/>
        <end position="309"/>
    </location>
</feature>
<dbReference type="SFLD" id="SFLDG01384">
    <property type="entry name" value="thioether_bond_formation_requi"/>
    <property type="match status" value="1"/>
</dbReference>
<protein>
    <submittedName>
        <fullName evidence="7">His-Xaa-Ser system radical SAM maturase HxsB</fullName>
    </submittedName>
</protein>
<keyword evidence="2" id="KW-0479">Metal-binding</keyword>
<dbReference type="SUPFAM" id="SSF102114">
    <property type="entry name" value="Radical SAM enzymes"/>
    <property type="match status" value="1"/>
</dbReference>
<dbReference type="PROSITE" id="PS51918">
    <property type="entry name" value="RADICAL_SAM"/>
    <property type="match status" value="1"/>
</dbReference>
<dbReference type="SFLD" id="SFLDS00029">
    <property type="entry name" value="Radical_SAM"/>
    <property type="match status" value="1"/>
</dbReference>
<keyword evidence="3" id="KW-0408">Iron</keyword>
<comment type="caution">
    <text evidence="7">The sequence shown here is derived from an EMBL/GenBank/DDBJ whole genome shotgun (WGS) entry which is preliminary data.</text>
</comment>
<dbReference type="SFLD" id="SFLDG01067">
    <property type="entry name" value="SPASM/twitch_domain_containing"/>
    <property type="match status" value="1"/>
</dbReference>
<comment type="similarity">
    <text evidence="5">Belongs to the radical SAM superfamily. Anaerobic sulfatase-maturating enzyme family.</text>
</comment>
<name>A0ABT2SC46_9FIRM</name>
<gene>
    <name evidence="7" type="primary">hxsB</name>
    <name evidence="7" type="ORF">OCV43_04995</name>
</gene>
<evidence type="ECO:0000256" key="1">
    <source>
        <dbReference type="ARBA" id="ARBA00022691"/>
    </source>
</evidence>
<dbReference type="Gene3D" id="3.20.20.70">
    <property type="entry name" value="Aldolase class I"/>
    <property type="match status" value="1"/>
</dbReference>
<dbReference type="RefSeq" id="WP_262623563.1">
    <property type="nucleotide sequence ID" value="NZ_JAOQKI010000006.1"/>
</dbReference>
<dbReference type="InterPro" id="IPR006638">
    <property type="entry name" value="Elp3/MiaA/NifB-like_rSAM"/>
</dbReference>
<sequence>MKLNYFNFKQFGNSVLLTNDFGKYVFVSKEDFQKIILKQIIKDSALYKKLIDEKMIYDESNLEYSSINKYLLREIKGHVNTATALHIFVVTTVCNMGCVYCQANNGTECSHLIMGKEMAEKAVDIALQSPEQSLCFEFQGGEPLVNFKIIKHIVEYAEEHKEKHDIAYTVVTNLTLLDDEILDFFIRYNFGISTSLDGNELVHNSNRPYIGGKGTFLKVLESVDRIRKAGLQVGAIETTTRHSLNYPKEIIHAYIDNGFDSIFIRPLTPLGKAAKHWNEIGYTAEEFVEFYRQALNELIEINKKGRFIKEDHATILLRRIRGDFMNYMELRSPCGAGVGQLAYYADGKIFTCDEGRMLHEMGQSTFQLGDVYRSTFTDLINNSVCKTVCASSILESVPTCCDCVYQSYCGTCPVVNYALESDVIEKQPRGYKCRVYSGILDYLFSKFYENNSETMRILSSWRD</sequence>
<evidence type="ECO:0000259" key="6">
    <source>
        <dbReference type="PROSITE" id="PS51918"/>
    </source>
</evidence>
<keyword evidence="4" id="KW-0411">Iron-sulfur</keyword>
<evidence type="ECO:0000256" key="3">
    <source>
        <dbReference type="ARBA" id="ARBA00023004"/>
    </source>
</evidence>
<dbReference type="InterPro" id="IPR007197">
    <property type="entry name" value="rSAM"/>
</dbReference>